<sequence>MNTVAALAQLLVSAAFVSIPVLRHKVGDRAKVAAKAELRRQGARDTVLEENGMRFDASGHETWAPVSIAALVAVLAGLNFAGNDWGHLLTWILQSLVLLGNGVILYSQLTAAQSVQAAFARKNDPSLLAIDVPALLKAAEDAFPAWTRILQNVRHTVVFAGSALAITLTAIAA</sequence>
<protein>
    <recommendedName>
        <fullName evidence="4">Integral membrane protein</fullName>
    </recommendedName>
</protein>
<feature type="transmembrane region" description="Helical" evidence="1">
    <location>
        <begin position="62"/>
        <end position="81"/>
    </location>
</feature>
<organism evidence="2 3">
    <name type="scientific">Streptomyces solicathayae</name>
    <dbReference type="NCBI Taxonomy" id="3081768"/>
    <lineage>
        <taxon>Bacteria</taxon>
        <taxon>Bacillati</taxon>
        <taxon>Actinomycetota</taxon>
        <taxon>Actinomycetes</taxon>
        <taxon>Kitasatosporales</taxon>
        <taxon>Streptomycetaceae</taxon>
        <taxon>Streptomyces</taxon>
    </lineage>
</organism>
<keyword evidence="1" id="KW-0472">Membrane</keyword>
<name>A0ABZ0LUE2_9ACTN</name>
<keyword evidence="1" id="KW-1133">Transmembrane helix</keyword>
<evidence type="ECO:0000313" key="2">
    <source>
        <dbReference type="EMBL" id="WOX23124.1"/>
    </source>
</evidence>
<accession>A0ABZ0LUE2</accession>
<dbReference type="EMBL" id="CP137573">
    <property type="protein sequence ID" value="WOX23124.1"/>
    <property type="molecule type" value="Genomic_DNA"/>
</dbReference>
<feature type="transmembrane region" description="Helical" evidence="1">
    <location>
        <begin position="88"/>
        <end position="106"/>
    </location>
</feature>
<evidence type="ECO:0000256" key="1">
    <source>
        <dbReference type="SAM" id="Phobius"/>
    </source>
</evidence>
<keyword evidence="3" id="KW-1185">Reference proteome</keyword>
<evidence type="ECO:0008006" key="4">
    <source>
        <dbReference type="Google" id="ProtNLM"/>
    </source>
</evidence>
<gene>
    <name evidence="2" type="ORF">R2D22_17675</name>
</gene>
<proteinExistence type="predicted"/>
<dbReference type="RefSeq" id="WP_318104677.1">
    <property type="nucleotide sequence ID" value="NZ_CP137573.1"/>
</dbReference>
<evidence type="ECO:0000313" key="3">
    <source>
        <dbReference type="Proteomes" id="UP001301731"/>
    </source>
</evidence>
<reference evidence="2 3" key="1">
    <citation type="submission" date="2023-10" db="EMBL/GenBank/DDBJ databases">
        <title>The genome sequence of Streptomyces sp. HUAS YS2.</title>
        <authorList>
            <person name="Mo P."/>
        </authorList>
    </citation>
    <scope>NUCLEOTIDE SEQUENCE [LARGE SCALE GENOMIC DNA]</scope>
    <source>
        <strain evidence="2 3">HUAS YS2</strain>
    </source>
</reference>
<dbReference type="Proteomes" id="UP001301731">
    <property type="component" value="Chromosome"/>
</dbReference>
<keyword evidence="1" id="KW-0812">Transmembrane</keyword>